<reference evidence="2" key="1">
    <citation type="submission" date="2013-07" db="EMBL/GenBank/DDBJ databases">
        <title>The genome of Eucalyptus grandis.</title>
        <authorList>
            <person name="Schmutz J."/>
            <person name="Hayes R."/>
            <person name="Myburg A."/>
            <person name="Tuskan G."/>
            <person name="Grattapaglia D."/>
            <person name="Rokhsar D.S."/>
        </authorList>
    </citation>
    <scope>NUCLEOTIDE SEQUENCE</scope>
    <source>
        <tissue evidence="2">Leaf extractions</tissue>
    </source>
</reference>
<proteinExistence type="predicted"/>
<evidence type="ECO:0000313" key="2">
    <source>
        <dbReference type="EMBL" id="KCW53820.1"/>
    </source>
</evidence>
<protein>
    <submittedName>
        <fullName evidence="2">Uncharacterized protein</fullName>
    </submittedName>
</protein>
<evidence type="ECO:0000256" key="1">
    <source>
        <dbReference type="SAM" id="Phobius"/>
    </source>
</evidence>
<keyword evidence="1" id="KW-0812">Transmembrane</keyword>
<feature type="transmembrane region" description="Helical" evidence="1">
    <location>
        <begin position="138"/>
        <end position="167"/>
    </location>
</feature>
<dbReference type="Gramene" id="KCW53820">
    <property type="protein sequence ID" value="KCW53820"/>
    <property type="gene ID" value="EUGRSUZ_J03062"/>
</dbReference>
<dbReference type="InParanoid" id="A0A059AK89"/>
<accession>A0A059AK89</accession>
<dbReference type="AlphaFoldDB" id="A0A059AK89"/>
<dbReference type="EMBL" id="KK198762">
    <property type="protein sequence ID" value="KCW53820.1"/>
    <property type="molecule type" value="Genomic_DNA"/>
</dbReference>
<gene>
    <name evidence="2" type="ORF">EUGRSUZ_J03062</name>
</gene>
<organism evidence="2">
    <name type="scientific">Eucalyptus grandis</name>
    <name type="common">Flooded gum</name>
    <dbReference type="NCBI Taxonomy" id="71139"/>
    <lineage>
        <taxon>Eukaryota</taxon>
        <taxon>Viridiplantae</taxon>
        <taxon>Streptophyta</taxon>
        <taxon>Embryophyta</taxon>
        <taxon>Tracheophyta</taxon>
        <taxon>Spermatophyta</taxon>
        <taxon>Magnoliopsida</taxon>
        <taxon>eudicotyledons</taxon>
        <taxon>Gunneridae</taxon>
        <taxon>Pentapetalae</taxon>
        <taxon>rosids</taxon>
        <taxon>malvids</taxon>
        <taxon>Myrtales</taxon>
        <taxon>Myrtaceae</taxon>
        <taxon>Myrtoideae</taxon>
        <taxon>Eucalypteae</taxon>
        <taxon>Eucalyptus</taxon>
    </lineage>
</organism>
<keyword evidence="1" id="KW-1133">Transmembrane helix</keyword>
<keyword evidence="1" id="KW-0472">Membrane</keyword>
<sequence length="225" mass="25398">MSRNFSSRTSTLGWEKGFGIGLVSDTERMVEILIFPRDLTTDPALHINTRPTSLPCSRLPSHATDSTLSSLSGAFPPSPIIIVLTAAVVIIFCDELAESGLSDDSHGRRLQHRPVPCFFLAQTPLTSRRASSPRASSAILLTFRYLGSCSFVFLGGKLFLFLYLTVLRMALARGFFPSVFSNEKNKIGTRVSSHIVCFAWQMEKRRKEMRRRRRRRRRRCDLPTT</sequence>
<name>A0A059AK89_EUCGR</name>